<accession>A0A3G5ACH6</accession>
<sequence>MQSFGEIMICSSQNFNFAYSPCSSRIIFRAVGVLCSGRRLGLRSIVSIPCNEPGSTIAVRFNSGRK</sequence>
<organism evidence="1">
    <name type="scientific">Hyperionvirus sp</name>
    <dbReference type="NCBI Taxonomy" id="2487770"/>
    <lineage>
        <taxon>Viruses</taxon>
        <taxon>Varidnaviria</taxon>
        <taxon>Bamfordvirae</taxon>
        <taxon>Nucleocytoviricota</taxon>
        <taxon>Megaviricetes</taxon>
        <taxon>Imitervirales</taxon>
        <taxon>Mimiviridae</taxon>
        <taxon>Klosneuvirinae</taxon>
    </lineage>
</organism>
<name>A0A3G5ACH6_9VIRU</name>
<protein>
    <submittedName>
        <fullName evidence="1">Uncharacterized protein</fullName>
    </submittedName>
</protein>
<proteinExistence type="predicted"/>
<gene>
    <name evidence="1" type="ORF">Hyperionvirus45_1</name>
</gene>
<reference evidence="1" key="1">
    <citation type="submission" date="2018-10" db="EMBL/GenBank/DDBJ databases">
        <title>Hidden diversity of soil giant viruses.</title>
        <authorList>
            <person name="Schulz F."/>
            <person name="Alteio L."/>
            <person name="Goudeau D."/>
            <person name="Ryan E.M."/>
            <person name="Malmstrom R.R."/>
            <person name="Blanchard J."/>
            <person name="Woyke T."/>
        </authorList>
    </citation>
    <scope>NUCLEOTIDE SEQUENCE</scope>
    <source>
        <strain evidence="1">HYV1</strain>
    </source>
</reference>
<dbReference type="EMBL" id="MK072427">
    <property type="protein sequence ID" value="AYV84852.1"/>
    <property type="molecule type" value="Genomic_DNA"/>
</dbReference>
<evidence type="ECO:0000313" key="1">
    <source>
        <dbReference type="EMBL" id="AYV84852.1"/>
    </source>
</evidence>